<evidence type="ECO:0000313" key="2">
    <source>
        <dbReference type="EMBL" id="ALP54657.1"/>
    </source>
</evidence>
<dbReference type="Pfam" id="PF20567">
    <property type="entry name" value="DUF6776"/>
    <property type="match status" value="1"/>
</dbReference>
<dbReference type="AlphaFoldDB" id="A0A0S2THV2"/>
<sequence>MKSGKLIVKSHRPRLRRILIAAAWLGVLVLVWGAYELGNYQGGYKRLEFAAERDRLKADLAEQAKINTQLKEQITVVERAQAIDSESYRVVRNDLKQLQEEILELREEVEFYRGIVSPTERQAGLNIQTFKLQPAGEERLYHFELVMSQVLKNDRYVKGVVKMYLQGVQEGEPLTLNFSDITPNDSVDRDFRFRYFQRMEGDIRLPEGFSPRNVMVEMAPQGRKSISKSFHWSTEAS</sequence>
<dbReference type="InterPro" id="IPR046703">
    <property type="entry name" value="DUF6776"/>
</dbReference>
<keyword evidence="3" id="KW-1185">Reference proteome</keyword>
<protein>
    <submittedName>
        <fullName evidence="2">Uncharacterized protein</fullName>
    </submittedName>
</protein>
<name>A0A0S2THV2_9GAMM</name>
<reference evidence="2" key="1">
    <citation type="submission" date="2015-10" db="EMBL/GenBank/DDBJ databases">
        <title>Description of Candidatus Tenderia electrophaga gen. nov, sp. nov., an Uncultivated Electroautotroph from a Biocathode Enrichment.</title>
        <authorList>
            <person name="Eddie B.J."/>
            <person name="Malanoski A.P."/>
            <person name="Wang Z."/>
            <person name="Hall R.J."/>
            <person name="Oh S.D."/>
            <person name="Heiner C."/>
            <person name="Lin B."/>
            <person name="Strycharz-Glaven S.M."/>
        </authorList>
    </citation>
    <scope>NUCLEOTIDE SEQUENCE [LARGE SCALE GENOMIC DNA]</scope>
    <source>
        <strain evidence="2">NRL1</strain>
    </source>
</reference>
<proteinExistence type="predicted"/>
<feature type="coiled-coil region" evidence="1">
    <location>
        <begin position="53"/>
        <end position="115"/>
    </location>
</feature>
<dbReference type="KEGG" id="tee:Tel_16690"/>
<gene>
    <name evidence="2" type="ORF">Tel_16690</name>
</gene>
<accession>A0A0S2THV2</accession>
<dbReference type="EMBL" id="CP013099">
    <property type="protein sequence ID" value="ALP54657.1"/>
    <property type="molecule type" value="Genomic_DNA"/>
</dbReference>
<dbReference type="Proteomes" id="UP000055136">
    <property type="component" value="Chromosome"/>
</dbReference>
<organism evidence="2 3">
    <name type="scientific">Candidatus Tenderia electrophaga</name>
    <dbReference type="NCBI Taxonomy" id="1748243"/>
    <lineage>
        <taxon>Bacteria</taxon>
        <taxon>Pseudomonadati</taxon>
        <taxon>Pseudomonadota</taxon>
        <taxon>Gammaproteobacteria</taxon>
        <taxon>Candidatus Tenderiales</taxon>
        <taxon>Candidatus Tenderiaceae</taxon>
        <taxon>Candidatus Tenderia</taxon>
    </lineage>
</organism>
<dbReference type="STRING" id="1748243.Tel_16690"/>
<keyword evidence="1" id="KW-0175">Coiled coil</keyword>
<evidence type="ECO:0000256" key="1">
    <source>
        <dbReference type="SAM" id="Coils"/>
    </source>
</evidence>
<evidence type="ECO:0000313" key="3">
    <source>
        <dbReference type="Proteomes" id="UP000055136"/>
    </source>
</evidence>